<protein>
    <submittedName>
        <fullName evidence="1">Uncharacterized protein</fullName>
    </submittedName>
</protein>
<name>A0A8S9M6Q1_BRACR</name>
<accession>A0A8S9M6Q1</accession>
<dbReference type="AlphaFoldDB" id="A0A8S9M6Q1"/>
<proteinExistence type="predicted"/>
<comment type="caution">
    <text evidence="1">The sequence shown here is derived from an EMBL/GenBank/DDBJ whole genome shotgun (WGS) entry which is preliminary data.</text>
</comment>
<gene>
    <name evidence="1" type="ORF">F2Q70_00013780</name>
</gene>
<organism evidence="1">
    <name type="scientific">Brassica cretica</name>
    <name type="common">Mustard</name>
    <dbReference type="NCBI Taxonomy" id="69181"/>
    <lineage>
        <taxon>Eukaryota</taxon>
        <taxon>Viridiplantae</taxon>
        <taxon>Streptophyta</taxon>
        <taxon>Embryophyta</taxon>
        <taxon>Tracheophyta</taxon>
        <taxon>Spermatophyta</taxon>
        <taxon>Magnoliopsida</taxon>
        <taxon>eudicotyledons</taxon>
        <taxon>Gunneridae</taxon>
        <taxon>Pentapetalae</taxon>
        <taxon>rosids</taxon>
        <taxon>malvids</taxon>
        <taxon>Brassicales</taxon>
        <taxon>Brassicaceae</taxon>
        <taxon>Brassiceae</taxon>
        <taxon>Brassica</taxon>
    </lineage>
</organism>
<reference evidence="1" key="1">
    <citation type="submission" date="2019-12" db="EMBL/GenBank/DDBJ databases">
        <title>Genome sequencing and annotation of Brassica cretica.</title>
        <authorList>
            <person name="Studholme D.J."/>
            <person name="Sarris P.F."/>
        </authorList>
    </citation>
    <scope>NUCLEOTIDE SEQUENCE</scope>
    <source>
        <strain evidence="1">PFS-102/07</strain>
        <tissue evidence="1">Leaf</tissue>
    </source>
</reference>
<sequence>MRTSLTFLPWNSIKLMLRRNSTGDNAAAYCVYNMVIETPVSFMRSQEEERLSTPSQSLNLKQARQFMVRNGLQKQSPNSTKLRFLLPAQKTPKW</sequence>
<evidence type="ECO:0000313" key="1">
    <source>
        <dbReference type="EMBL" id="KAF2613591.1"/>
    </source>
</evidence>
<dbReference type="EMBL" id="QGKY02000089">
    <property type="protein sequence ID" value="KAF2613591.1"/>
    <property type="molecule type" value="Genomic_DNA"/>
</dbReference>